<organism evidence="1 2">
    <name type="scientific">Streptomyces viridochromogenes Tue57</name>
    <dbReference type="NCBI Taxonomy" id="1160705"/>
    <lineage>
        <taxon>Bacteria</taxon>
        <taxon>Bacillati</taxon>
        <taxon>Actinomycetota</taxon>
        <taxon>Actinomycetes</taxon>
        <taxon>Kitasatosporales</taxon>
        <taxon>Streptomycetaceae</taxon>
        <taxon>Streptomyces</taxon>
    </lineage>
</organism>
<evidence type="ECO:0000313" key="1">
    <source>
        <dbReference type="EMBL" id="ELS50974.1"/>
    </source>
</evidence>
<dbReference type="EMBL" id="AMLP01000255">
    <property type="protein sequence ID" value="ELS50974.1"/>
    <property type="molecule type" value="Genomic_DNA"/>
</dbReference>
<gene>
    <name evidence="1" type="ORF">STVIR_8044</name>
</gene>
<proteinExistence type="predicted"/>
<name>L8P468_STRVR</name>
<sequence length="74" mass="8582">MTALRQLLPPPPGAGEDIDWEAAEARWGTGFPRDYMDFMAVWRRGTSQAGPFVLWCPRRHHMPLRHVQLHTTRT</sequence>
<reference evidence="1 2" key="1">
    <citation type="journal article" date="2013" name="Genome Announc.">
        <title>Draft Genome Sequence of Streptomyces viridochromogenes Strain Tu57, Producer of Avilamycin.</title>
        <authorList>
            <person name="Gruning B.A."/>
            <person name="Erxleben A."/>
            <person name="Hahnlein A."/>
            <person name="Gunther S."/>
        </authorList>
    </citation>
    <scope>NUCLEOTIDE SEQUENCE [LARGE SCALE GENOMIC DNA]</scope>
    <source>
        <strain evidence="1 2">Tue57</strain>
    </source>
</reference>
<comment type="caution">
    <text evidence="1">The sequence shown here is derived from an EMBL/GenBank/DDBJ whole genome shotgun (WGS) entry which is preliminary data.</text>
</comment>
<evidence type="ECO:0000313" key="2">
    <source>
        <dbReference type="Proteomes" id="UP000011205"/>
    </source>
</evidence>
<accession>L8P468</accession>
<dbReference type="Proteomes" id="UP000011205">
    <property type="component" value="Unassembled WGS sequence"/>
</dbReference>
<protein>
    <recommendedName>
        <fullName evidence="3">SMI1/KNR4 family protein</fullName>
    </recommendedName>
</protein>
<evidence type="ECO:0008006" key="3">
    <source>
        <dbReference type="Google" id="ProtNLM"/>
    </source>
</evidence>
<dbReference type="AlphaFoldDB" id="L8P468"/>